<evidence type="ECO:0000256" key="3">
    <source>
        <dbReference type="ARBA" id="ARBA00022679"/>
    </source>
</evidence>
<evidence type="ECO:0000313" key="5">
    <source>
        <dbReference type="EMBL" id="SFV26159.1"/>
    </source>
</evidence>
<dbReference type="InterPro" id="IPR029044">
    <property type="entry name" value="Nucleotide-diphossugar_trans"/>
</dbReference>
<sequence>MSDNAYAVVIPAYNAARTLDEAIRSVLAQTVAASDILVVDDGSTDDTADIAARYGGTVRVIRQGNAGAAAATTVGLRNVSAPFVAGLDADDIWLPEKAERQLERLAHGPHVDGLFCRVRRFQHGSDDRSSGAVSDCLSRTAMMLRTSAVAAIGPVNDPGGARGRGEMIDWVQRGRELGLIFDTLPEVLGLRRIIPGSLSYGYDPMADRGYLDVVRASLERRRARST</sequence>
<proteinExistence type="inferred from homology"/>
<dbReference type="InterPro" id="IPR001173">
    <property type="entry name" value="Glyco_trans_2-like"/>
</dbReference>
<evidence type="ECO:0000259" key="4">
    <source>
        <dbReference type="Pfam" id="PF00535"/>
    </source>
</evidence>
<evidence type="ECO:0000313" key="6">
    <source>
        <dbReference type="Proteomes" id="UP000199423"/>
    </source>
</evidence>
<dbReference type="SUPFAM" id="SSF53448">
    <property type="entry name" value="Nucleotide-diphospho-sugar transferases"/>
    <property type="match status" value="1"/>
</dbReference>
<dbReference type="EMBL" id="FPCH01000001">
    <property type="protein sequence ID" value="SFV26159.1"/>
    <property type="molecule type" value="Genomic_DNA"/>
</dbReference>
<dbReference type="Pfam" id="PF00535">
    <property type="entry name" value="Glycos_transf_2"/>
    <property type="match status" value="1"/>
</dbReference>
<dbReference type="Proteomes" id="UP000199423">
    <property type="component" value="Unassembled WGS sequence"/>
</dbReference>
<evidence type="ECO:0000256" key="1">
    <source>
        <dbReference type="ARBA" id="ARBA00006739"/>
    </source>
</evidence>
<dbReference type="InterPro" id="IPR050834">
    <property type="entry name" value="Glycosyltransf_2"/>
</dbReference>
<protein>
    <submittedName>
        <fullName evidence="5">Glycosyl transferase family 2</fullName>
    </submittedName>
</protein>
<dbReference type="PANTHER" id="PTHR43685">
    <property type="entry name" value="GLYCOSYLTRANSFERASE"/>
    <property type="match status" value="1"/>
</dbReference>
<dbReference type="RefSeq" id="WP_092863343.1">
    <property type="nucleotide sequence ID" value="NZ_FPCH01000001.1"/>
</dbReference>
<comment type="similarity">
    <text evidence="1">Belongs to the glycosyltransferase 2 family.</text>
</comment>
<dbReference type="STRING" id="51670.SAMN04488557_0354"/>
<dbReference type="OrthoDB" id="1676872at2"/>
<keyword evidence="6" id="KW-1185">Reference proteome</keyword>
<dbReference type="Gene3D" id="3.90.550.10">
    <property type="entry name" value="Spore Coat Polysaccharide Biosynthesis Protein SpsA, Chain A"/>
    <property type="match status" value="1"/>
</dbReference>
<keyword evidence="3 5" id="KW-0808">Transferase</keyword>
<gene>
    <name evidence="5" type="ORF">SAMN04488557_0354</name>
</gene>
<keyword evidence="2" id="KW-0328">Glycosyltransferase</keyword>
<organism evidence="5 6">
    <name type="scientific">Hyphomicrobium facile</name>
    <dbReference type="NCBI Taxonomy" id="51670"/>
    <lineage>
        <taxon>Bacteria</taxon>
        <taxon>Pseudomonadati</taxon>
        <taxon>Pseudomonadota</taxon>
        <taxon>Alphaproteobacteria</taxon>
        <taxon>Hyphomicrobiales</taxon>
        <taxon>Hyphomicrobiaceae</taxon>
        <taxon>Hyphomicrobium</taxon>
    </lineage>
</organism>
<dbReference type="GO" id="GO:0016757">
    <property type="term" value="F:glycosyltransferase activity"/>
    <property type="evidence" value="ECO:0007669"/>
    <property type="project" value="UniProtKB-KW"/>
</dbReference>
<dbReference type="PANTHER" id="PTHR43685:SF5">
    <property type="entry name" value="GLYCOSYLTRANSFERASE EPSE-RELATED"/>
    <property type="match status" value="1"/>
</dbReference>
<dbReference type="AlphaFoldDB" id="A0A1I7MUS7"/>
<dbReference type="CDD" id="cd00761">
    <property type="entry name" value="Glyco_tranf_GTA_type"/>
    <property type="match status" value="1"/>
</dbReference>
<accession>A0A1I7MUS7</accession>
<reference evidence="6" key="1">
    <citation type="submission" date="2016-10" db="EMBL/GenBank/DDBJ databases">
        <authorList>
            <person name="Varghese N."/>
            <person name="Submissions S."/>
        </authorList>
    </citation>
    <scope>NUCLEOTIDE SEQUENCE [LARGE SCALE GENOMIC DNA]</scope>
    <source>
        <strain evidence="6">DSM 1565</strain>
    </source>
</reference>
<feature type="domain" description="Glycosyltransferase 2-like" evidence="4">
    <location>
        <begin position="8"/>
        <end position="129"/>
    </location>
</feature>
<name>A0A1I7MUS7_9HYPH</name>
<evidence type="ECO:0000256" key="2">
    <source>
        <dbReference type="ARBA" id="ARBA00022676"/>
    </source>
</evidence>